<reference evidence="3" key="1">
    <citation type="submission" date="2015-08" db="EMBL/GenBank/DDBJ databases">
        <title>Vibrio galatheae sp. nov., a novel member of the Vibrionaceae family isolated from the Solomon Islands.</title>
        <authorList>
            <person name="Giubergia S."/>
            <person name="Machado H."/>
            <person name="Mateiu R.V."/>
            <person name="Gram L."/>
        </authorList>
    </citation>
    <scope>NUCLEOTIDE SEQUENCE [LARGE SCALE GENOMIC DNA]</scope>
    <source>
        <strain evidence="3">DSM 19134</strain>
    </source>
</reference>
<keyword evidence="1" id="KW-0472">Membrane</keyword>
<evidence type="ECO:0000256" key="1">
    <source>
        <dbReference type="SAM" id="Phobius"/>
    </source>
</evidence>
<evidence type="ECO:0000313" key="3">
    <source>
        <dbReference type="Proteomes" id="UP000037530"/>
    </source>
</evidence>
<feature type="transmembrane region" description="Helical" evidence="1">
    <location>
        <begin position="20"/>
        <end position="39"/>
    </location>
</feature>
<dbReference type="Pfam" id="PF04612">
    <property type="entry name" value="T2SSM"/>
    <property type="match status" value="1"/>
</dbReference>
<dbReference type="PATRIC" id="fig|171383.3.peg.3849"/>
<dbReference type="AlphaFoldDB" id="A0A0M0HVQ8"/>
<dbReference type="InterPro" id="IPR007690">
    <property type="entry name" value="T2SS_GspM"/>
</dbReference>
<protein>
    <submittedName>
        <fullName evidence="2">MSHA biogenesis protein MshJ</fullName>
    </submittedName>
</protein>
<dbReference type="OrthoDB" id="9151209at2"/>
<keyword evidence="3" id="KW-1185">Reference proteome</keyword>
<keyword evidence="1" id="KW-0812">Transmembrane</keyword>
<name>A0A0M0HVQ8_9VIBR</name>
<dbReference type="EMBL" id="LHPI01000020">
    <property type="protein sequence ID" value="KOO06154.1"/>
    <property type="molecule type" value="Genomic_DNA"/>
</dbReference>
<keyword evidence="1" id="KW-1133">Transmembrane helix</keyword>
<proteinExistence type="predicted"/>
<sequence>MKQWQALSDKFELISPREKWLIALCGAVALLLGVFTLVVEPTYLENKRLTQQINATQLNNQRLEADILLMTAKLNKDPDQEINQKYKNLVTESQMLSQQLADIVENLISPSEMAKLLESVLAGSNKLRLVSLESKKAEPIVPSSDDSQYSGYYIHPVRLELVGRYFDIVNYLEALEALPVKYYWRNFHYQVEKYPNARLVLEVYTLGSREEFIGG</sequence>
<dbReference type="RefSeq" id="WP_053410624.1">
    <property type="nucleotide sequence ID" value="NZ_DAIPHI010000009.1"/>
</dbReference>
<dbReference type="STRING" id="171383.AKJ31_18875"/>
<organism evidence="2 3">
    <name type="scientific">Vibrio hepatarius</name>
    <dbReference type="NCBI Taxonomy" id="171383"/>
    <lineage>
        <taxon>Bacteria</taxon>
        <taxon>Pseudomonadati</taxon>
        <taxon>Pseudomonadota</taxon>
        <taxon>Gammaproteobacteria</taxon>
        <taxon>Vibrionales</taxon>
        <taxon>Vibrionaceae</taxon>
        <taxon>Vibrio</taxon>
        <taxon>Vibrio oreintalis group</taxon>
    </lineage>
</organism>
<gene>
    <name evidence="2" type="ORF">AKJ31_18875</name>
</gene>
<comment type="caution">
    <text evidence="2">The sequence shown here is derived from an EMBL/GenBank/DDBJ whole genome shotgun (WGS) entry which is preliminary data.</text>
</comment>
<evidence type="ECO:0000313" key="2">
    <source>
        <dbReference type="EMBL" id="KOO06154.1"/>
    </source>
</evidence>
<accession>A0A0M0HVQ8</accession>
<dbReference type="GO" id="GO:0015627">
    <property type="term" value="C:type II protein secretion system complex"/>
    <property type="evidence" value="ECO:0007669"/>
    <property type="project" value="InterPro"/>
</dbReference>
<dbReference type="GO" id="GO:0015628">
    <property type="term" value="P:protein secretion by the type II secretion system"/>
    <property type="evidence" value="ECO:0007669"/>
    <property type="project" value="InterPro"/>
</dbReference>
<dbReference type="Proteomes" id="UP000037530">
    <property type="component" value="Unassembled WGS sequence"/>
</dbReference>